<name>A0A0A2VRH5_BEABA</name>
<feature type="compositionally biased region" description="Basic residues" evidence="1">
    <location>
        <begin position="32"/>
        <end position="47"/>
    </location>
</feature>
<feature type="region of interest" description="Disordered" evidence="1">
    <location>
        <begin position="86"/>
        <end position="106"/>
    </location>
</feature>
<feature type="compositionally biased region" description="Basic residues" evidence="1">
    <location>
        <begin position="133"/>
        <end position="159"/>
    </location>
</feature>
<evidence type="ECO:0000256" key="1">
    <source>
        <dbReference type="SAM" id="MobiDB-lite"/>
    </source>
</evidence>
<dbReference type="EMBL" id="ANFO01000304">
    <property type="protein sequence ID" value="KGQ10511.1"/>
    <property type="molecule type" value="Genomic_DNA"/>
</dbReference>
<feature type="region of interest" description="Disordered" evidence="1">
    <location>
        <begin position="133"/>
        <end position="296"/>
    </location>
</feature>
<reference evidence="2 3" key="1">
    <citation type="submission" date="2012-10" db="EMBL/GenBank/DDBJ databases">
        <title>Genome sequencing and analysis of entomopathogenic fungi Beauveria bassiana D1-5.</title>
        <authorList>
            <person name="Li Q."/>
            <person name="Wang L."/>
            <person name="Zhang Z."/>
            <person name="Wang Q."/>
            <person name="Ren J."/>
            <person name="Wang M."/>
            <person name="Xu W."/>
            <person name="Wang J."/>
            <person name="Lu Y."/>
            <person name="Du Q."/>
            <person name="Sun Z."/>
        </authorList>
    </citation>
    <scope>NUCLEOTIDE SEQUENCE [LARGE SCALE GENOMIC DNA]</scope>
    <source>
        <strain evidence="2 3">D1-5</strain>
    </source>
</reference>
<dbReference type="Proteomes" id="UP000030106">
    <property type="component" value="Unassembled WGS sequence"/>
</dbReference>
<feature type="compositionally biased region" description="Basic residues" evidence="1">
    <location>
        <begin position="92"/>
        <end position="106"/>
    </location>
</feature>
<comment type="caution">
    <text evidence="2">The sequence shown here is derived from an EMBL/GenBank/DDBJ whole genome shotgun (WGS) entry which is preliminary data.</text>
</comment>
<feature type="compositionally biased region" description="Basic and acidic residues" evidence="1">
    <location>
        <begin position="243"/>
        <end position="292"/>
    </location>
</feature>
<sequence length="322" mass="36139">MHARRRVAQQDGVPDDADGAKDDAKQPALLRAVRHRRRGHVRARAHKVARDREKLHLRRRPPAQAPDDGGQKCRVAYSPAAPVKHRVDAKLSHAKRPHPPIRKRRPHILEPKLPPRLCIPILPLLPRLHHPFLRAAQKPRRRRLIRQPHPRRHAQHHARHALDNQNPPPSAHAPDAVQVPDAVRQQPAHGAGHGRADKQVAHAPRQLVLGVKERQVDGEAREEARFDDAEDETAREQAGVGGDEARERRDEAPGNGEEREPATRRKELEDEVGGDFKEQIGDEKDGHGDLKLRRGQVQVLFEPVEARVSNVDSGGKGRQKGG</sequence>
<dbReference type="HOGENOM" id="CLU_863283_0_0_1"/>
<feature type="region of interest" description="Disordered" evidence="1">
    <location>
        <begin position="1"/>
        <end position="74"/>
    </location>
</feature>
<gene>
    <name evidence="2" type="ORF">BBAD15_g4140</name>
</gene>
<feature type="compositionally biased region" description="Basic and acidic residues" evidence="1">
    <location>
        <begin position="211"/>
        <end position="235"/>
    </location>
</feature>
<accession>A0A0A2VRH5</accession>
<protein>
    <submittedName>
        <fullName evidence="2">Uncharacterized protein</fullName>
    </submittedName>
</protein>
<organism evidence="2 3">
    <name type="scientific">Beauveria bassiana D1-5</name>
    <dbReference type="NCBI Taxonomy" id="1245745"/>
    <lineage>
        <taxon>Eukaryota</taxon>
        <taxon>Fungi</taxon>
        <taxon>Dikarya</taxon>
        <taxon>Ascomycota</taxon>
        <taxon>Pezizomycotina</taxon>
        <taxon>Sordariomycetes</taxon>
        <taxon>Hypocreomycetidae</taxon>
        <taxon>Hypocreales</taxon>
        <taxon>Cordycipitaceae</taxon>
        <taxon>Beauveria</taxon>
    </lineage>
</organism>
<feature type="region of interest" description="Disordered" evidence="1">
    <location>
        <begin position="303"/>
        <end position="322"/>
    </location>
</feature>
<dbReference type="AlphaFoldDB" id="A0A0A2VRH5"/>
<evidence type="ECO:0000313" key="2">
    <source>
        <dbReference type="EMBL" id="KGQ10511.1"/>
    </source>
</evidence>
<evidence type="ECO:0000313" key="3">
    <source>
        <dbReference type="Proteomes" id="UP000030106"/>
    </source>
</evidence>
<proteinExistence type="predicted"/>